<gene>
    <name evidence="1" type="ORF">J2T04_001185</name>
</gene>
<organism evidence="1 2">
    <name type="scientific">Chryseobacterium lathyri</name>
    <dbReference type="NCBI Taxonomy" id="395933"/>
    <lineage>
        <taxon>Bacteria</taxon>
        <taxon>Pseudomonadati</taxon>
        <taxon>Bacteroidota</taxon>
        <taxon>Flavobacteriia</taxon>
        <taxon>Flavobacteriales</taxon>
        <taxon>Weeksellaceae</taxon>
        <taxon>Chryseobacterium group</taxon>
        <taxon>Chryseobacterium</taxon>
    </lineage>
</organism>
<protein>
    <submittedName>
        <fullName evidence="1">Uncharacterized protein</fullName>
    </submittedName>
</protein>
<evidence type="ECO:0000313" key="1">
    <source>
        <dbReference type="EMBL" id="MDP9959306.1"/>
    </source>
</evidence>
<proteinExistence type="predicted"/>
<sequence length="247" mass="29221">MTFSNGKSEIICYPKFQKNVKRYIFKPKEENIKDEYVYNLSLVEAIKKYDSFDRKPNKEFNDLFSKINFNHSLIAHQKYVWEQNCWLKIQVTNDGQSVIEDFKIELDFEGDFEKVGAERGHYLSNPNYVNNIRGYSNTEKSLYIEPYNKTLVQGDYFNTGNFFIKPKVSGESSEVIVNWKLFSRDYTDSGSLIIKIEPKFHTVFIDKYVDNPDEAREEISYKVFERPGINNFTSISYLDKESDYNFE</sequence>
<reference evidence="1 2" key="1">
    <citation type="submission" date="2023-07" db="EMBL/GenBank/DDBJ databases">
        <title>Sorghum-associated microbial communities from plants grown in Nebraska, USA.</title>
        <authorList>
            <person name="Schachtman D."/>
        </authorList>
    </citation>
    <scope>NUCLEOTIDE SEQUENCE [LARGE SCALE GENOMIC DNA]</scope>
    <source>
        <strain evidence="1 2">CC351</strain>
    </source>
</reference>
<comment type="caution">
    <text evidence="1">The sequence shown here is derived from an EMBL/GenBank/DDBJ whole genome shotgun (WGS) entry which is preliminary data.</text>
</comment>
<name>A0ABT9SKE3_9FLAO</name>
<dbReference type="RefSeq" id="WP_306842009.1">
    <property type="nucleotide sequence ID" value="NZ_JAUSRL010000002.1"/>
</dbReference>
<accession>A0ABT9SKE3</accession>
<dbReference type="EMBL" id="JAUSRL010000002">
    <property type="protein sequence ID" value="MDP9959306.1"/>
    <property type="molecule type" value="Genomic_DNA"/>
</dbReference>
<dbReference type="Proteomes" id="UP001235513">
    <property type="component" value="Unassembled WGS sequence"/>
</dbReference>
<evidence type="ECO:0000313" key="2">
    <source>
        <dbReference type="Proteomes" id="UP001235513"/>
    </source>
</evidence>
<keyword evidence="2" id="KW-1185">Reference proteome</keyword>